<proteinExistence type="predicted"/>
<gene>
    <name evidence="1" type="ORF">DIT97_34230</name>
</gene>
<dbReference type="SFLD" id="SFLDS00029">
    <property type="entry name" value="Radical_SAM"/>
    <property type="match status" value="1"/>
</dbReference>
<dbReference type="InterPro" id="IPR058240">
    <property type="entry name" value="rSAM_sf"/>
</dbReference>
<reference evidence="1 2" key="1">
    <citation type="journal article" date="2018" name="Nat. Biotechnol.">
        <title>A standardized bacterial taxonomy based on genome phylogeny substantially revises the tree of life.</title>
        <authorList>
            <person name="Parks D.H."/>
            <person name="Chuvochina M."/>
            <person name="Waite D.W."/>
            <person name="Rinke C."/>
            <person name="Skarshewski A."/>
            <person name="Chaumeil P.A."/>
            <person name="Hugenholtz P."/>
        </authorList>
    </citation>
    <scope>NUCLEOTIDE SEQUENCE [LARGE SCALE GENOMIC DNA]</scope>
    <source>
        <strain evidence="1">UBA9375</strain>
    </source>
</reference>
<dbReference type="PANTHER" id="PTHR13932">
    <property type="entry name" value="COPROPORPHYRINIGEN III OXIDASE"/>
    <property type="match status" value="1"/>
</dbReference>
<dbReference type="Proteomes" id="UP000263642">
    <property type="component" value="Unassembled WGS sequence"/>
</dbReference>
<evidence type="ECO:0000313" key="2">
    <source>
        <dbReference type="Proteomes" id="UP000263642"/>
    </source>
</evidence>
<comment type="caution">
    <text evidence="1">The sequence shown here is derived from an EMBL/GenBank/DDBJ whole genome shotgun (WGS) entry which is preliminary data.</text>
</comment>
<evidence type="ECO:0000313" key="1">
    <source>
        <dbReference type="EMBL" id="HCO27806.1"/>
    </source>
</evidence>
<dbReference type="InterPro" id="IPR034505">
    <property type="entry name" value="Coproporphyrinogen-III_oxidase"/>
</dbReference>
<dbReference type="InterPro" id="IPR007197">
    <property type="entry name" value="rSAM"/>
</dbReference>
<dbReference type="EMBL" id="DQAY01000210">
    <property type="protein sequence ID" value="HCO27806.1"/>
    <property type="molecule type" value="Genomic_DNA"/>
</dbReference>
<dbReference type="PANTHER" id="PTHR13932:SF5">
    <property type="entry name" value="RADICAL S-ADENOSYL METHIONINE DOMAIN-CONTAINING PROTEIN 1, MITOCHONDRIAL"/>
    <property type="match status" value="1"/>
</dbReference>
<name>A0A3D3RGN5_9PLAN</name>
<dbReference type="GO" id="GO:0051539">
    <property type="term" value="F:4 iron, 4 sulfur cluster binding"/>
    <property type="evidence" value="ECO:0007669"/>
    <property type="project" value="TreeGrafter"/>
</dbReference>
<feature type="non-terminal residue" evidence="1">
    <location>
        <position position="92"/>
    </location>
</feature>
<dbReference type="GO" id="GO:0005737">
    <property type="term" value="C:cytoplasm"/>
    <property type="evidence" value="ECO:0007669"/>
    <property type="project" value="TreeGrafter"/>
</dbReference>
<accession>A0A3D3RGN5</accession>
<dbReference type="GO" id="GO:0003824">
    <property type="term" value="F:catalytic activity"/>
    <property type="evidence" value="ECO:0007669"/>
    <property type="project" value="InterPro"/>
</dbReference>
<organism evidence="1 2">
    <name type="scientific">Gimesia maris</name>
    <dbReference type="NCBI Taxonomy" id="122"/>
    <lineage>
        <taxon>Bacteria</taxon>
        <taxon>Pseudomonadati</taxon>
        <taxon>Planctomycetota</taxon>
        <taxon>Planctomycetia</taxon>
        <taxon>Planctomycetales</taxon>
        <taxon>Planctomycetaceae</taxon>
        <taxon>Gimesia</taxon>
    </lineage>
</organism>
<dbReference type="GO" id="GO:0006779">
    <property type="term" value="P:porphyrin-containing compound biosynthetic process"/>
    <property type="evidence" value="ECO:0007669"/>
    <property type="project" value="TreeGrafter"/>
</dbReference>
<sequence>MLNHSRKQADSASGFLIVLNPSFPSSAYFHVPFCQHRCGYCDFTLVAQKDHLIEAYLDAMAKQMSELGEGIELKTLFLGGGTPTHLSIEQLS</sequence>
<dbReference type="SUPFAM" id="SSF102114">
    <property type="entry name" value="Radical SAM enzymes"/>
    <property type="match status" value="1"/>
</dbReference>
<protein>
    <submittedName>
        <fullName evidence="1">Coproporphyrinogen III oxidase</fullName>
    </submittedName>
</protein>
<dbReference type="AlphaFoldDB" id="A0A3D3RGN5"/>